<feature type="binding site" evidence="2">
    <location>
        <position position="57"/>
    </location>
    <ligand>
        <name>CoA</name>
        <dbReference type="ChEBI" id="CHEBI:57287"/>
    </ligand>
</feature>
<protein>
    <submittedName>
        <fullName evidence="4">Thioesterase family protein</fullName>
    </submittedName>
</protein>
<evidence type="ECO:0000313" key="4">
    <source>
        <dbReference type="EMBL" id="MBO8438965.1"/>
    </source>
</evidence>
<feature type="active site" evidence="1">
    <location>
        <position position="38"/>
    </location>
</feature>
<dbReference type="Pfam" id="PF22636">
    <property type="entry name" value="FlK"/>
    <property type="match status" value="1"/>
</dbReference>
<feature type="binding site" evidence="2">
    <location>
        <position position="108"/>
    </location>
    <ligand>
        <name>substrate</name>
    </ligand>
</feature>
<dbReference type="Gene3D" id="3.10.129.10">
    <property type="entry name" value="Hotdog Thioesterase"/>
    <property type="match status" value="1"/>
</dbReference>
<dbReference type="InterPro" id="IPR029069">
    <property type="entry name" value="HotDog_dom_sf"/>
</dbReference>
<dbReference type="InterPro" id="IPR054485">
    <property type="entry name" value="FlK-like_dom"/>
</dbReference>
<dbReference type="AlphaFoldDB" id="A0A9D9H4H7"/>
<dbReference type="InterPro" id="IPR025540">
    <property type="entry name" value="FlK"/>
</dbReference>
<organism evidence="4 5">
    <name type="scientific">Candidatus Caccoplasma merdipullorum</name>
    <dbReference type="NCBI Taxonomy" id="2840718"/>
    <lineage>
        <taxon>Bacteria</taxon>
        <taxon>Pseudomonadati</taxon>
        <taxon>Bacteroidota</taxon>
        <taxon>Bacteroidia</taxon>
        <taxon>Bacteroidales</taxon>
        <taxon>Bacteroidaceae</taxon>
        <taxon>Bacteroidaceae incertae sedis</taxon>
        <taxon>Candidatus Caccoplasma</taxon>
    </lineage>
</organism>
<dbReference type="PANTHER" id="PTHR36934:SF1">
    <property type="entry name" value="THIOESTERASE DOMAIN-CONTAINING PROTEIN"/>
    <property type="match status" value="1"/>
</dbReference>
<name>A0A9D9H4H7_9BACT</name>
<comment type="caution">
    <text evidence="4">The sequence shown here is derived from an EMBL/GenBank/DDBJ whole genome shotgun (WGS) entry which is preliminary data.</text>
</comment>
<feature type="binding site" evidence="2">
    <location>
        <position position="57"/>
    </location>
    <ligand>
        <name>substrate</name>
    </ligand>
</feature>
<dbReference type="PANTHER" id="PTHR36934">
    <property type="entry name" value="BLR0278 PROTEIN"/>
    <property type="match status" value="1"/>
</dbReference>
<dbReference type="Proteomes" id="UP000823636">
    <property type="component" value="Unassembled WGS sequence"/>
</dbReference>
<feature type="active site" evidence="1">
    <location>
        <position position="64"/>
    </location>
</feature>
<feature type="active site" evidence="1">
    <location>
        <position position="30"/>
    </location>
</feature>
<feature type="domain" description="Fluoroacetyl-CoA-specific thioesterase-like" evidence="3">
    <location>
        <begin position="11"/>
        <end position="113"/>
    </location>
</feature>
<dbReference type="PIRSF" id="PIRSF014972">
    <property type="entry name" value="FlK"/>
    <property type="match status" value="1"/>
</dbReference>
<dbReference type="SUPFAM" id="SSF54637">
    <property type="entry name" value="Thioesterase/thiol ester dehydrase-isomerase"/>
    <property type="match status" value="1"/>
</dbReference>
<reference evidence="4" key="2">
    <citation type="journal article" date="2021" name="PeerJ">
        <title>Extensive microbial diversity within the chicken gut microbiome revealed by metagenomics and culture.</title>
        <authorList>
            <person name="Gilroy R."/>
            <person name="Ravi A."/>
            <person name="Getino M."/>
            <person name="Pursley I."/>
            <person name="Horton D.L."/>
            <person name="Alikhan N.F."/>
            <person name="Baker D."/>
            <person name="Gharbi K."/>
            <person name="Hall N."/>
            <person name="Watson M."/>
            <person name="Adriaenssens E.M."/>
            <person name="Foster-Nyarko E."/>
            <person name="Jarju S."/>
            <person name="Secka A."/>
            <person name="Antonio M."/>
            <person name="Oren A."/>
            <person name="Chaudhuri R.R."/>
            <person name="La Ragione R."/>
            <person name="Hildebrand F."/>
            <person name="Pallen M.J."/>
        </authorList>
    </citation>
    <scope>NUCLEOTIDE SEQUENCE</scope>
    <source>
        <strain evidence="4">G3-4614</strain>
    </source>
</reference>
<proteinExistence type="predicted"/>
<reference evidence="4" key="1">
    <citation type="submission" date="2020-10" db="EMBL/GenBank/DDBJ databases">
        <authorList>
            <person name="Gilroy R."/>
        </authorList>
    </citation>
    <scope>NUCLEOTIDE SEQUENCE</scope>
    <source>
        <strain evidence="4">G3-4614</strain>
    </source>
</reference>
<sequence length="124" mass="12816">MNTICTITETVTRDNTADTVGSGDLPVYATPAMAALMEKAAKTAAKELLGEGETTVGSELDIKHLRPSVIGASITATATLTAQEGRKLVFDVEASDGSGIIGSGNHTRYIVNIEKFMAKAGSTA</sequence>
<dbReference type="EMBL" id="JADIMW010000087">
    <property type="protein sequence ID" value="MBO8438965.1"/>
    <property type="molecule type" value="Genomic_DNA"/>
</dbReference>
<accession>A0A9D9H4H7</accession>
<gene>
    <name evidence="4" type="ORF">IAC54_08755</name>
</gene>
<evidence type="ECO:0000259" key="3">
    <source>
        <dbReference type="Pfam" id="PF22636"/>
    </source>
</evidence>
<evidence type="ECO:0000256" key="1">
    <source>
        <dbReference type="PIRSR" id="PIRSR014972-1"/>
    </source>
</evidence>
<evidence type="ECO:0000256" key="2">
    <source>
        <dbReference type="PIRSR" id="PIRSR014972-2"/>
    </source>
</evidence>
<evidence type="ECO:0000313" key="5">
    <source>
        <dbReference type="Proteomes" id="UP000823636"/>
    </source>
</evidence>